<evidence type="ECO:0000313" key="4">
    <source>
        <dbReference type="EMBL" id="MDH0565905.1"/>
    </source>
</evidence>
<evidence type="ECO:0000313" key="7">
    <source>
        <dbReference type="Proteomes" id="UP000254084"/>
    </source>
</evidence>
<accession>A0A379JSW0</accession>
<dbReference type="Proteomes" id="UP001159292">
    <property type="component" value="Unassembled WGS sequence"/>
</dbReference>
<dbReference type="Proteomes" id="UP000254084">
    <property type="component" value="Unassembled WGS sequence"/>
</dbReference>
<dbReference type="GO" id="GO:0006777">
    <property type="term" value="P:Mo-molybdopterin cofactor biosynthetic process"/>
    <property type="evidence" value="ECO:0007669"/>
    <property type="project" value="UniProtKB-UniRule"/>
</dbReference>
<dbReference type="EMBL" id="UGUV01000002">
    <property type="protein sequence ID" value="SUD51608.1"/>
    <property type="molecule type" value="Genomic_DNA"/>
</dbReference>
<evidence type="ECO:0000313" key="6">
    <source>
        <dbReference type="EMBL" id="SUD58373.1"/>
    </source>
</evidence>
<dbReference type="SUPFAM" id="SSF53927">
    <property type="entry name" value="Cytidine deaminase-like"/>
    <property type="match status" value="1"/>
</dbReference>
<dbReference type="Pfam" id="PF02634">
    <property type="entry name" value="FdhD-NarQ"/>
    <property type="match status" value="1"/>
</dbReference>
<dbReference type="EMBL" id="UGUW01000004">
    <property type="protein sequence ID" value="SUD58373.1"/>
    <property type="molecule type" value="Genomic_DNA"/>
</dbReference>
<dbReference type="PANTHER" id="PTHR30592">
    <property type="entry name" value="FORMATE DEHYDROGENASE"/>
    <property type="match status" value="1"/>
</dbReference>
<dbReference type="InterPro" id="IPR016193">
    <property type="entry name" value="Cytidine_deaminase-like"/>
</dbReference>
<comment type="similarity">
    <text evidence="3">Belongs to the FdhD family.</text>
</comment>
<proteinExistence type="inferred from homology"/>
<dbReference type="HAMAP" id="MF_00187">
    <property type="entry name" value="FdhD"/>
    <property type="match status" value="1"/>
</dbReference>
<sequence length="271" mass="29414">MAKPAAQPHIASAYTYAELGDGRAQHAALAEECALAISYNDLNQAVMMVSPHHLEDFAVGFSFGNDLIKSIDDIYDIQLRGLGDSREARLQVSSRAFWALKQQRRQMAGTSGCGLCGVDALEQALPALTALPGAALPPLEHLTGLRERIGEQQQLARHSGALHAALFIDASGEIRLCREDIGRHNALDKLIGAIARERIDTHGGFALVTSRCSLELLHKAVRAGIGTLVSLSAPTALTVEWARRHRLNLIHLPHHSTPRVYSPAPDEEERP</sequence>
<dbReference type="InterPro" id="IPR003786">
    <property type="entry name" value="FdhD"/>
</dbReference>
<dbReference type="AlphaFoldDB" id="A0A061CWN8"/>
<dbReference type="Gene3D" id="3.10.20.10">
    <property type="match status" value="1"/>
</dbReference>
<dbReference type="GO" id="GO:0097163">
    <property type="term" value="F:sulfur carrier activity"/>
    <property type="evidence" value="ECO:0007669"/>
    <property type="project" value="UniProtKB-UniRule"/>
</dbReference>
<keyword evidence="1 3" id="KW-0963">Cytoplasm</keyword>
<evidence type="ECO:0000256" key="2">
    <source>
        <dbReference type="ARBA" id="ARBA00023150"/>
    </source>
</evidence>
<dbReference type="PIRSF" id="PIRSF015626">
    <property type="entry name" value="FdhD"/>
    <property type="match status" value="1"/>
</dbReference>
<accession>A0A061CWN8</accession>
<dbReference type="Proteomes" id="UP000255303">
    <property type="component" value="Unassembled WGS sequence"/>
</dbReference>
<dbReference type="RefSeq" id="WP_003458763.1">
    <property type="nucleotide sequence ID" value="NZ_CAJQNA010000137.1"/>
</dbReference>
<dbReference type="Gene3D" id="3.40.140.10">
    <property type="entry name" value="Cytidine Deaminase, domain 2"/>
    <property type="match status" value="1"/>
</dbReference>
<reference evidence="4" key="2">
    <citation type="submission" date="2022-09" db="EMBL/GenBank/DDBJ databases">
        <title>Intensive care unit water sources are persistently colonized with multi-drug resistant bacteria and are the site of extensive horizontal gene transfer of antibiotic resistance genes.</title>
        <authorList>
            <person name="Diorio-Toth L."/>
        </authorList>
    </citation>
    <scope>NUCLEOTIDE SEQUENCE</scope>
    <source>
        <strain evidence="4">GD04000</strain>
    </source>
</reference>
<name>A0A061CWN8_ECTOL</name>
<evidence type="ECO:0000313" key="5">
    <source>
        <dbReference type="EMBL" id="SUD51608.1"/>
    </source>
</evidence>
<evidence type="ECO:0000256" key="3">
    <source>
        <dbReference type="HAMAP-Rule" id="MF_00187"/>
    </source>
</evidence>
<organism evidence="5 8">
    <name type="scientific">Ectopseudomonas oleovorans</name>
    <name type="common">Pseudomonas oleovorans</name>
    <dbReference type="NCBI Taxonomy" id="301"/>
    <lineage>
        <taxon>Bacteria</taxon>
        <taxon>Pseudomonadati</taxon>
        <taxon>Pseudomonadota</taxon>
        <taxon>Gammaproteobacteria</taxon>
        <taxon>Pseudomonadales</taxon>
        <taxon>Pseudomonadaceae</taxon>
        <taxon>Ectopseudomonas</taxon>
    </lineage>
</organism>
<reference evidence="7 8" key="1">
    <citation type="submission" date="2018-06" db="EMBL/GenBank/DDBJ databases">
        <authorList>
            <consortium name="Pathogen Informatics"/>
            <person name="Doyle S."/>
        </authorList>
    </citation>
    <scope>NUCLEOTIDE SEQUENCE [LARGE SCALE GENOMIC DNA]</scope>
    <source>
        <strain evidence="5 8">NCTC10692</strain>
        <strain evidence="6 7">NCTC10860</strain>
    </source>
</reference>
<gene>
    <name evidence="3 4" type="primary">fdhD</name>
    <name evidence="4" type="ORF">N7671_01205</name>
    <name evidence="5" type="ORF">NCTC10692_02064</name>
    <name evidence="6" type="ORF">NCTC10860_00614</name>
</gene>
<feature type="active site" description="Cysteine persulfide intermediate" evidence="3">
    <location>
        <position position="113"/>
    </location>
</feature>
<dbReference type="NCBIfam" id="TIGR00129">
    <property type="entry name" value="fdhD_narQ"/>
    <property type="match status" value="1"/>
</dbReference>
<keyword evidence="2 3" id="KW-0501">Molybdenum cofactor biosynthesis</keyword>
<evidence type="ECO:0000313" key="8">
    <source>
        <dbReference type="Proteomes" id="UP000255303"/>
    </source>
</evidence>
<dbReference type="GO" id="GO:0016783">
    <property type="term" value="F:sulfurtransferase activity"/>
    <property type="evidence" value="ECO:0007669"/>
    <property type="project" value="InterPro"/>
</dbReference>
<comment type="caution">
    <text evidence="3">Lacks conserved residue(s) required for the propagation of feature annotation.</text>
</comment>
<dbReference type="PANTHER" id="PTHR30592:SF1">
    <property type="entry name" value="SULFUR CARRIER PROTEIN FDHD"/>
    <property type="match status" value="1"/>
</dbReference>
<dbReference type="GO" id="GO:0005737">
    <property type="term" value="C:cytoplasm"/>
    <property type="evidence" value="ECO:0007669"/>
    <property type="project" value="UniProtKB-SubCell"/>
</dbReference>
<dbReference type="EMBL" id="JAOEET010000002">
    <property type="protein sequence ID" value="MDH0565905.1"/>
    <property type="molecule type" value="Genomic_DNA"/>
</dbReference>
<protein>
    <recommendedName>
        <fullName evidence="3">Sulfur carrier protein FdhD</fullName>
    </recommendedName>
</protein>
<comment type="function">
    <text evidence="3">Required for formate dehydrogenase (FDH) activity. Acts as a sulfur carrier protein that transfers sulfur from IscS to the molybdenum cofactor prior to its insertion into FDH.</text>
</comment>
<evidence type="ECO:0000256" key="1">
    <source>
        <dbReference type="ARBA" id="ARBA00022490"/>
    </source>
</evidence>
<comment type="subcellular location">
    <subcellularLocation>
        <location evidence="3">Cytoplasm</location>
    </subcellularLocation>
</comment>